<evidence type="ECO:0000313" key="3">
    <source>
        <dbReference type="EMBL" id="CAD8068028.1"/>
    </source>
</evidence>
<evidence type="ECO:0000313" key="4">
    <source>
        <dbReference type="Proteomes" id="UP000688137"/>
    </source>
</evidence>
<dbReference type="Proteomes" id="UP000688137">
    <property type="component" value="Unassembled WGS sequence"/>
</dbReference>
<feature type="compositionally biased region" description="Basic and acidic residues" evidence="1">
    <location>
        <begin position="471"/>
        <end position="481"/>
    </location>
</feature>
<keyword evidence="2" id="KW-0812">Transmembrane</keyword>
<keyword evidence="4" id="KW-1185">Reference proteome</keyword>
<feature type="region of interest" description="Disordered" evidence="1">
    <location>
        <begin position="468"/>
        <end position="488"/>
    </location>
</feature>
<evidence type="ECO:0000256" key="1">
    <source>
        <dbReference type="SAM" id="MobiDB-lite"/>
    </source>
</evidence>
<name>A0A8S1LII1_PARPR</name>
<organism evidence="3 4">
    <name type="scientific">Paramecium primaurelia</name>
    <dbReference type="NCBI Taxonomy" id="5886"/>
    <lineage>
        <taxon>Eukaryota</taxon>
        <taxon>Sar</taxon>
        <taxon>Alveolata</taxon>
        <taxon>Ciliophora</taxon>
        <taxon>Intramacronucleata</taxon>
        <taxon>Oligohymenophorea</taxon>
        <taxon>Peniculida</taxon>
        <taxon>Parameciidae</taxon>
        <taxon>Paramecium</taxon>
    </lineage>
</organism>
<proteinExistence type="predicted"/>
<comment type="caution">
    <text evidence="3">The sequence shown here is derived from an EMBL/GenBank/DDBJ whole genome shotgun (WGS) entry which is preliminary data.</text>
</comment>
<gene>
    <name evidence="3" type="ORF">PPRIM_AZ9-3.1.T0410287</name>
</gene>
<evidence type="ECO:0000256" key="2">
    <source>
        <dbReference type="SAM" id="Phobius"/>
    </source>
</evidence>
<feature type="transmembrane region" description="Helical" evidence="2">
    <location>
        <begin position="425"/>
        <end position="447"/>
    </location>
</feature>
<sequence length="488" mass="58129">MILLYLILHSINASLLKDVSKLYEDLRYQTQYFMTQTPKNMVDSNFGLKSQTLDYSDIYIDEDENEDYQIDFIQKIPFIQDIQQNRRILDQDPTNPEPVFNTTVNEYYKQGPLISIYCGFGQQILLNVTKYFCSQQRVTKKQYEQEIKKDLCEIRYRLSYGCLCPPDFYDIQCLKWNQIICEIDQPFKDCQSLINKEYYNENIDGNPPCFELQNDKYVENVRAVCRNFDLQMLHPSVYTQEESFEVIWSNYSRGISALSLQLYKFSLPNPANPNDPEFYIQFALPEEEEKQLYKFDYQPLFFDAENLKSSFQFTMNPYITYINWTNLKESKTTLVQQDLSESQLLGQEYITITIQTENMVSLFGRYSIEIGLIINVTHFYSIQKYVHLHEFQDNLIYKPQFQPKILFFEDLSFKESVNESSSNQILQIEVILGILLFLMTFCICFKYRHNFLYTFRLKRINQEQYQKSQTPRKEVDIDKDNLSNQSQG</sequence>
<reference evidence="3" key="1">
    <citation type="submission" date="2021-01" db="EMBL/GenBank/DDBJ databases">
        <authorList>
            <consortium name="Genoscope - CEA"/>
            <person name="William W."/>
        </authorList>
    </citation>
    <scope>NUCLEOTIDE SEQUENCE</scope>
</reference>
<dbReference type="OMA" id="YITYINW"/>
<protein>
    <submittedName>
        <fullName evidence="3">Uncharacterized protein</fullName>
    </submittedName>
</protein>
<keyword evidence="2" id="KW-1133">Transmembrane helix</keyword>
<accession>A0A8S1LII1</accession>
<dbReference type="EMBL" id="CAJJDM010000040">
    <property type="protein sequence ID" value="CAD8068028.1"/>
    <property type="molecule type" value="Genomic_DNA"/>
</dbReference>
<dbReference type="AlphaFoldDB" id="A0A8S1LII1"/>
<keyword evidence="2" id="KW-0472">Membrane</keyword>